<evidence type="ECO:0000313" key="4">
    <source>
        <dbReference type="Proteomes" id="UP001165082"/>
    </source>
</evidence>
<accession>A0A9W7E729</accession>
<reference evidence="3" key="1">
    <citation type="submission" date="2022-07" db="EMBL/GenBank/DDBJ databases">
        <title>Genome analysis of Parmales, a sister group of diatoms, reveals the evolutionary specialization of diatoms from phago-mixotrophs to photoautotrophs.</title>
        <authorList>
            <person name="Ban H."/>
            <person name="Sato S."/>
            <person name="Yoshikawa S."/>
            <person name="Kazumasa Y."/>
            <person name="Nakamura Y."/>
            <person name="Ichinomiya M."/>
            <person name="Saitoh K."/>
            <person name="Sato N."/>
            <person name="Blanc-Mathieu R."/>
            <person name="Endo H."/>
            <person name="Kuwata A."/>
            <person name="Ogata H."/>
        </authorList>
    </citation>
    <scope>NUCLEOTIDE SEQUENCE</scope>
</reference>
<keyword evidence="1" id="KW-0175">Coiled coil</keyword>
<feature type="compositionally biased region" description="Basic and acidic residues" evidence="2">
    <location>
        <begin position="311"/>
        <end position="330"/>
    </location>
</feature>
<feature type="compositionally biased region" description="Low complexity" evidence="2">
    <location>
        <begin position="225"/>
        <end position="235"/>
    </location>
</feature>
<feature type="region of interest" description="Disordered" evidence="2">
    <location>
        <begin position="56"/>
        <end position="343"/>
    </location>
</feature>
<feature type="compositionally biased region" description="Basic and acidic residues" evidence="2">
    <location>
        <begin position="110"/>
        <end position="126"/>
    </location>
</feature>
<dbReference type="InterPro" id="IPR036020">
    <property type="entry name" value="WW_dom_sf"/>
</dbReference>
<feature type="region of interest" description="Disordered" evidence="2">
    <location>
        <begin position="598"/>
        <end position="671"/>
    </location>
</feature>
<feature type="compositionally biased region" description="Basic and acidic residues" evidence="2">
    <location>
        <begin position="25"/>
        <end position="36"/>
    </location>
</feature>
<dbReference type="InterPro" id="IPR001202">
    <property type="entry name" value="WW_dom"/>
</dbReference>
<feature type="compositionally biased region" description="Polar residues" evidence="2">
    <location>
        <begin position="598"/>
        <end position="614"/>
    </location>
</feature>
<dbReference type="SUPFAM" id="SSF51045">
    <property type="entry name" value="WW domain"/>
    <property type="match status" value="1"/>
</dbReference>
<feature type="compositionally biased region" description="Low complexity" evidence="2">
    <location>
        <begin position="145"/>
        <end position="158"/>
    </location>
</feature>
<organism evidence="3 4">
    <name type="scientific">Triparma retinervis</name>
    <dbReference type="NCBI Taxonomy" id="2557542"/>
    <lineage>
        <taxon>Eukaryota</taxon>
        <taxon>Sar</taxon>
        <taxon>Stramenopiles</taxon>
        <taxon>Ochrophyta</taxon>
        <taxon>Bolidophyceae</taxon>
        <taxon>Parmales</taxon>
        <taxon>Triparmaceae</taxon>
        <taxon>Triparma</taxon>
    </lineage>
</organism>
<name>A0A9W7E729_9STRA</name>
<protein>
    <recommendedName>
        <fullName evidence="5">WW domain-containing protein</fullName>
    </recommendedName>
</protein>
<proteinExistence type="predicted"/>
<dbReference type="Gene3D" id="2.20.70.10">
    <property type="match status" value="1"/>
</dbReference>
<feature type="compositionally biased region" description="Basic residues" evidence="2">
    <location>
        <begin position="1"/>
        <end position="15"/>
    </location>
</feature>
<feature type="compositionally biased region" description="Basic and acidic residues" evidence="2">
    <location>
        <begin position="648"/>
        <end position="662"/>
    </location>
</feature>
<feature type="compositionally biased region" description="Acidic residues" evidence="2">
    <location>
        <begin position="298"/>
        <end position="310"/>
    </location>
</feature>
<comment type="caution">
    <text evidence="3">The sequence shown here is derived from an EMBL/GenBank/DDBJ whole genome shotgun (WGS) entry which is preliminary data.</text>
</comment>
<keyword evidence="4" id="KW-1185">Reference proteome</keyword>
<feature type="region of interest" description="Disordered" evidence="2">
    <location>
        <begin position="525"/>
        <end position="570"/>
    </location>
</feature>
<dbReference type="Proteomes" id="UP001165082">
    <property type="component" value="Unassembled WGS sequence"/>
</dbReference>
<dbReference type="CDD" id="cd00201">
    <property type="entry name" value="WW"/>
    <property type="match status" value="1"/>
</dbReference>
<gene>
    <name evidence="3" type="ORF">TrRE_jg6145</name>
</gene>
<feature type="compositionally biased region" description="Polar residues" evidence="2">
    <location>
        <begin position="286"/>
        <end position="296"/>
    </location>
</feature>
<feature type="region of interest" description="Disordered" evidence="2">
    <location>
        <begin position="1"/>
        <end position="36"/>
    </location>
</feature>
<dbReference type="AlphaFoldDB" id="A0A9W7E729"/>
<evidence type="ECO:0000256" key="2">
    <source>
        <dbReference type="SAM" id="MobiDB-lite"/>
    </source>
</evidence>
<feature type="region of interest" description="Disordered" evidence="2">
    <location>
        <begin position="356"/>
        <end position="396"/>
    </location>
</feature>
<feature type="compositionally biased region" description="Low complexity" evidence="2">
    <location>
        <begin position="197"/>
        <end position="211"/>
    </location>
</feature>
<evidence type="ECO:0000256" key="1">
    <source>
        <dbReference type="SAM" id="Coils"/>
    </source>
</evidence>
<dbReference type="EMBL" id="BRXZ01001195">
    <property type="protein sequence ID" value="GMH65008.1"/>
    <property type="molecule type" value="Genomic_DNA"/>
</dbReference>
<evidence type="ECO:0000313" key="3">
    <source>
        <dbReference type="EMBL" id="GMH65008.1"/>
    </source>
</evidence>
<sequence>MGKKSKKGSRKRSKSPARSASPKPKQKEEPVHQQLWDETHQVYYYYNTVSGETTWEEPASFIPDPDDLGGDQQIVQGAEQDAGKADPPLTSAAHALLAPADPVPQSKQDPPIRHFDAYQSEAHDNRVYYVEAGGSEALTTPSNTPKPTATPTSGSSASGRRKSTLAALSKIRRASVKADSSLSFALQSSPKNSAEVPTSPTQEEPPETASPNPIPAPAPTPAPAPATATATATAADSSRSPSKKNPVARRRSTLSALSKIRRASVSVGASLSEALGSPSPAPAPNLTASLLPSNEAISEADETDDEEGEEESRARGGDDAKAAVDSKAAVESKATPAKSDIRKSFEAVVKAREMIDASEAGGSYGTQDNDEDEDQAGQLATPPPPVTKPRVKSQTVYPSSYPLKVQVDKGEVEAEKERIKMELERKDRERERENRMNIIFSQQQRMKAMVQSARGDIKTTATIDSLETKLITSYCAALESLQTQHTLLHDLKAATRGHQVELRKFQKSLKTEKNIVKGRMMEMEGGEDAAQGGKNTPRTAAKTNGTKKKKETERSTVGQVSPPPPPTLVAGIDKHEAVLETNGAGQSQPPKFSIRYSQTQATARRDTFTNSHSLNPKRATMKELTAGTVRVSSPVTAASLPPPPPKRLGMDRSYDHTGEVKSVRRVSFTLR</sequence>
<feature type="coiled-coil region" evidence="1">
    <location>
        <begin position="409"/>
        <end position="436"/>
    </location>
</feature>
<feature type="compositionally biased region" description="Polar residues" evidence="2">
    <location>
        <begin position="178"/>
        <end position="196"/>
    </location>
</feature>
<dbReference type="OrthoDB" id="2444812at2759"/>
<evidence type="ECO:0008006" key="5">
    <source>
        <dbReference type="Google" id="ProtNLM"/>
    </source>
</evidence>
<feature type="compositionally biased region" description="Pro residues" evidence="2">
    <location>
        <begin position="212"/>
        <end position="224"/>
    </location>
</feature>